<dbReference type="InterPro" id="IPR013083">
    <property type="entry name" value="Znf_RING/FYVE/PHD"/>
</dbReference>
<feature type="compositionally biased region" description="Low complexity" evidence="9">
    <location>
        <begin position="460"/>
        <end position="477"/>
    </location>
</feature>
<sequence length="1131" mass="116467">MGLSQSRERLEDAGVSAAEHGLIREAAARQQHPQQTHQQQQELPSEQNSSPRGFPGSSHLQVEGRSEAYDMDVDASSPAPAQGRRRRERMVSSGSSAGASDPSPQRRRLSLSRRLGITSRGNVLRSAQEPELEAQPLAGTSDSSRLAASSSLPAQLSSRESATHCDHRSNEGRSAKDRLLARSRRVLNFGAASHQVSTPADSAGGSSATGADMHMSDATDEVAATSSSQALGANSSSGGSASGSGMQSATATQRASSPDELTEERSRVMHQIASVLGEPAVQRSSRYTEVRSPTLSTATPSPLPGISDVPGQQPSSLAASDAASRGRWFEAPRASRAEGPHEEPPPRPSTIPALMNDLLGLRPAGGTTAGAGQPGAEAGDQAGAPRPSVSSGTYVVVQGMLVARSGPPLSNTALSPSVAQGQESTRPATSQSHAATSVSAPSDAPTHSTRAAASRNPYATSTARLSSSPGSSASGSTMRRRSLSDAGPAASTSSGQSGTGRTGPVRQQHAASEQAGSTNPSNIGTSTGPAIGASAADAAPFTPPSTATEQAAMLTRMISIAAAATAVSLLDPAQAQHQQQQQQQQRRWNSSAHGVADPLGDRLRAAETALAGVTARPTTAPATATGTGTGPGTGLRERLARLGSRLANSFVPEETNAAAQPSAGTSMATGSSTRGGTGATAESNVPAAAQGLAGTGAETTAQPDLPSMLRNALNAGHDGEGSLFTPLSTSASPTTSSGTATSEAPAWTTETLNQTLARARSGAVTDGPEHTFDHFLHSLTQDLSAAIENAYGTAPQLPPSNSVAMRRTHDLTRGNVSFFRIFRFEQPSETAAASEPGPRATQPSSSPEDAHASASQSQQRSSWYPRLTSPSVRRAQGDQSPSTAPAAGSESLLPCLVVGVRSGPLNAGATFLPMYMPSSAQEANMGDARGATGPDVPAASQADMHIAESGDNDAAGAATPSDANVNVGSAAAEGDARSPDGNAIRYNLFVSAGYYPRDHALLSSPLHLAARDLMYLMELLASMSVFQPKRNVATENDLKNSALRIVSGKEIVEMAQKGQVASNTAEKCLVCLEDWLSEDKIRVLDCKHAYHMDCVDRWLCSSSNTCPLCRREAVKRSEPTQTATHAPASAI</sequence>
<keyword evidence="12" id="KW-1185">Reference proteome</keyword>
<dbReference type="OrthoDB" id="8062037at2759"/>
<dbReference type="EMBL" id="JMSN01000010">
    <property type="protein sequence ID" value="KDN52430.1"/>
    <property type="molecule type" value="Genomic_DNA"/>
</dbReference>
<feature type="region of interest" description="Disordered" evidence="9">
    <location>
        <begin position="614"/>
        <end position="635"/>
    </location>
</feature>
<dbReference type="RefSeq" id="XP_013245279.1">
    <property type="nucleotide sequence ID" value="XM_013389825.1"/>
</dbReference>
<feature type="region of interest" description="Disordered" evidence="9">
    <location>
        <begin position="412"/>
        <end position="545"/>
    </location>
</feature>
<keyword evidence="6" id="KW-1133">Transmembrane helix</keyword>
<name>A0A066WP88_TILAU</name>
<evidence type="ECO:0000256" key="8">
    <source>
        <dbReference type="PROSITE-ProRule" id="PRU00175"/>
    </source>
</evidence>
<evidence type="ECO:0000256" key="4">
    <source>
        <dbReference type="ARBA" id="ARBA00022771"/>
    </source>
</evidence>
<feature type="compositionally biased region" description="Low complexity" evidence="9">
    <location>
        <begin position="92"/>
        <end position="103"/>
    </location>
</feature>
<feature type="compositionally biased region" description="Low complexity" evidence="9">
    <location>
        <begin position="141"/>
        <end position="160"/>
    </location>
</feature>
<dbReference type="SMART" id="SM00184">
    <property type="entry name" value="RING"/>
    <property type="match status" value="1"/>
</dbReference>
<feature type="compositionally biased region" description="Low complexity" evidence="9">
    <location>
        <begin position="197"/>
        <end position="212"/>
    </location>
</feature>
<accession>A0A066WP88</accession>
<feature type="compositionally biased region" description="Polar residues" evidence="9">
    <location>
        <begin position="42"/>
        <end position="51"/>
    </location>
</feature>
<evidence type="ECO:0000313" key="12">
    <source>
        <dbReference type="Proteomes" id="UP000027361"/>
    </source>
</evidence>
<evidence type="ECO:0000259" key="10">
    <source>
        <dbReference type="PROSITE" id="PS50089"/>
    </source>
</evidence>
<comment type="subcellular location">
    <subcellularLocation>
        <location evidence="1">Membrane</location>
        <topology evidence="1">Single-pass membrane protein</topology>
    </subcellularLocation>
</comment>
<dbReference type="GeneID" id="25263790"/>
<feature type="compositionally biased region" description="Basic and acidic residues" evidence="9">
    <location>
        <begin position="1"/>
        <end position="12"/>
    </location>
</feature>
<keyword evidence="3" id="KW-0479">Metal-binding</keyword>
<proteinExistence type="predicted"/>
<feature type="region of interest" description="Disordered" evidence="9">
    <location>
        <begin position="573"/>
        <end position="595"/>
    </location>
</feature>
<keyword evidence="4 8" id="KW-0863">Zinc-finger</keyword>
<feature type="region of interest" description="Disordered" evidence="9">
    <location>
        <begin position="709"/>
        <end position="744"/>
    </location>
</feature>
<feature type="compositionally biased region" description="Low complexity" evidence="9">
    <location>
        <begin position="852"/>
        <end position="862"/>
    </location>
</feature>
<keyword evidence="7" id="KW-0472">Membrane</keyword>
<dbReference type="PANTHER" id="PTHR47168:SF1">
    <property type="entry name" value="OS02G0798600 PROTEIN"/>
    <property type="match status" value="1"/>
</dbReference>
<dbReference type="PROSITE" id="PS50089">
    <property type="entry name" value="ZF_RING_2"/>
    <property type="match status" value="1"/>
</dbReference>
<dbReference type="FunFam" id="3.30.40.10:FF:000728">
    <property type="entry name" value="Unplaced genomic scaffold supercont1.4, whole genome shotgun sequence"/>
    <property type="match status" value="1"/>
</dbReference>
<dbReference type="InterPro" id="IPR001841">
    <property type="entry name" value="Znf_RING"/>
</dbReference>
<evidence type="ECO:0000256" key="1">
    <source>
        <dbReference type="ARBA" id="ARBA00004167"/>
    </source>
</evidence>
<evidence type="ECO:0000256" key="3">
    <source>
        <dbReference type="ARBA" id="ARBA00022723"/>
    </source>
</evidence>
<dbReference type="InParanoid" id="A0A066WP88"/>
<keyword evidence="2" id="KW-0812">Transmembrane</keyword>
<feature type="region of interest" description="Disordered" evidence="9">
    <location>
        <begin position="190"/>
        <end position="390"/>
    </location>
</feature>
<dbReference type="SUPFAM" id="SSF57850">
    <property type="entry name" value="RING/U-box"/>
    <property type="match status" value="1"/>
</dbReference>
<feature type="compositionally biased region" description="Low complexity" evidence="9">
    <location>
        <begin position="226"/>
        <end position="251"/>
    </location>
</feature>
<dbReference type="GO" id="GO:0016020">
    <property type="term" value="C:membrane"/>
    <property type="evidence" value="ECO:0007669"/>
    <property type="project" value="UniProtKB-SubCell"/>
</dbReference>
<evidence type="ECO:0000256" key="7">
    <source>
        <dbReference type="ARBA" id="ARBA00023136"/>
    </source>
</evidence>
<reference evidence="11 12" key="1">
    <citation type="submission" date="2014-05" db="EMBL/GenBank/DDBJ databases">
        <title>Draft genome sequence of a rare smut relative, Tilletiaria anomala UBC 951.</title>
        <authorList>
            <consortium name="DOE Joint Genome Institute"/>
            <person name="Toome M."/>
            <person name="Kuo A."/>
            <person name="Henrissat B."/>
            <person name="Lipzen A."/>
            <person name="Tritt A."/>
            <person name="Yoshinaga Y."/>
            <person name="Zane M."/>
            <person name="Barry K."/>
            <person name="Grigoriev I.V."/>
            <person name="Spatafora J.W."/>
            <person name="Aimea M.C."/>
        </authorList>
    </citation>
    <scope>NUCLEOTIDE SEQUENCE [LARGE SCALE GENOMIC DNA]</scope>
    <source>
        <strain evidence="11 12">UBC 951</strain>
    </source>
</reference>
<feature type="compositionally biased region" description="Low complexity" evidence="9">
    <location>
        <begin position="573"/>
        <end position="585"/>
    </location>
</feature>
<feature type="compositionally biased region" description="Low complexity" evidence="9">
    <location>
        <begin position="614"/>
        <end position="626"/>
    </location>
</feature>
<protein>
    <recommendedName>
        <fullName evidence="10">RING-type domain-containing protein</fullName>
    </recommendedName>
</protein>
<feature type="compositionally biased region" description="Low complexity" evidence="9">
    <location>
        <begin position="662"/>
        <end position="672"/>
    </location>
</feature>
<comment type="caution">
    <text evidence="11">The sequence shown here is derived from an EMBL/GenBank/DDBJ whole genome shotgun (WGS) entry which is preliminary data.</text>
</comment>
<feature type="region of interest" description="Disordered" evidence="9">
    <location>
        <begin position="828"/>
        <end position="888"/>
    </location>
</feature>
<evidence type="ECO:0000256" key="5">
    <source>
        <dbReference type="ARBA" id="ARBA00022833"/>
    </source>
</evidence>
<feature type="compositionally biased region" description="Low complexity" evidence="9">
    <location>
        <begin position="30"/>
        <end position="41"/>
    </location>
</feature>
<dbReference type="OMA" id="RESATHC"/>
<dbReference type="Proteomes" id="UP000027361">
    <property type="component" value="Unassembled WGS sequence"/>
</dbReference>
<dbReference type="Gene3D" id="3.30.40.10">
    <property type="entry name" value="Zinc/RING finger domain, C3HC4 (zinc finger)"/>
    <property type="match status" value="1"/>
</dbReference>
<dbReference type="HOGENOM" id="CLU_279007_0_0_1"/>
<evidence type="ECO:0000256" key="9">
    <source>
        <dbReference type="SAM" id="MobiDB-lite"/>
    </source>
</evidence>
<evidence type="ECO:0000256" key="6">
    <source>
        <dbReference type="ARBA" id="ARBA00022989"/>
    </source>
</evidence>
<feature type="region of interest" description="Disordered" evidence="9">
    <location>
        <begin position="1"/>
        <end position="178"/>
    </location>
</feature>
<dbReference type="PANTHER" id="PTHR47168">
    <property type="entry name" value="RING ZINC FINGER DOMAIN SUPERFAMILY PROTEIN-RELATED"/>
    <property type="match status" value="1"/>
</dbReference>
<feature type="compositionally biased region" description="Low complexity" evidence="9">
    <location>
        <begin position="530"/>
        <end position="539"/>
    </location>
</feature>
<feature type="compositionally biased region" description="Low complexity" evidence="9">
    <location>
        <begin position="374"/>
        <end position="384"/>
    </location>
</feature>
<feature type="compositionally biased region" description="Basic and acidic residues" evidence="9">
    <location>
        <begin position="161"/>
        <end position="178"/>
    </location>
</feature>
<feature type="region of interest" description="Disordered" evidence="9">
    <location>
        <begin position="653"/>
        <end position="682"/>
    </location>
</feature>
<evidence type="ECO:0000313" key="11">
    <source>
        <dbReference type="EMBL" id="KDN52430.1"/>
    </source>
</evidence>
<dbReference type="STRING" id="1037660.A0A066WP88"/>
<dbReference type="InterPro" id="IPR051653">
    <property type="entry name" value="E3_ligase_sorting_rcpt"/>
</dbReference>
<evidence type="ECO:0000256" key="2">
    <source>
        <dbReference type="ARBA" id="ARBA00022692"/>
    </source>
</evidence>
<dbReference type="AlphaFoldDB" id="A0A066WP88"/>
<feature type="compositionally biased region" description="Basic and acidic residues" evidence="9">
    <location>
        <begin position="327"/>
        <end position="345"/>
    </location>
</feature>
<feature type="compositionally biased region" description="Low complexity" evidence="9">
    <location>
        <begin position="486"/>
        <end position="496"/>
    </location>
</feature>
<dbReference type="GO" id="GO:0008270">
    <property type="term" value="F:zinc ion binding"/>
    <property type="evidence" value="ECO:0007669"/>
    <property type="project" value="UniProtKB-KW"/>
</dbReference>
<gene>
    <name evidence="11" type="ORF">K437DRAFT_254205</name>
</gene>
<dbReference type="CDD" id="cd16461">
    <property type="entry name" value="RING-H2_EL5-like"/>
    <property type="match status" value="1"/>
</dbReference>
<feature type="compositionally biased region" description="Polar residues" evidence="9">
    <location>
        <begin position="412"/>
        <end position="451"/>
    </location>
</feature>
<feature type="compositionally biased region" description="Polar residues" evidence="9">
    <location>
        <begin position="509"/>
        <end position="528"/>
    </location>
</feature>
<keyword evidence="5" id="KW-0862">Zinc</keyword>
<dbReference type="Pfam" id="PF13639">
    <property type="entry name" value="zf-RING_2"/>
    <property type="match status" value="1"/>
</dbReference>
<organism evidence="11 12">
    <name type="scientific">Tilletiaria anomala (strain ATCC 24038 / CBS 436.72 / UBC 951)</name>
    <dbReference type="NCBI Taxonomy" id="1037660"/>
    <lineage>
        <taxon>Eukaryota</taxon>
        <taxon>Fungi</taxon>
        <taxon>Dikarya</taxon>
        <taxon>Basidiomycota</taxon>
        <taxon>Ustilaginomycotina</taxon>
        <taxon>Exobasidiomycetes</taxon>
        <taxon>Georgefischeriales</taxon>
        <taxon>Tilletiariaceae</taxon>
        <taxon>Tilletiaria</taxon>
    </lineage>
</organism>
<feature type="domain" description="RING-type" evidence="10">
    <location>
        <begin position="1068"/>
        <end position="1110"/>
    </location>
</feature>
<feature type="compositionally biased region" description="Low complexity" evidence="9">
    <location>
        <begin position="725"/>
        <end position="744"/>
    </location>
</feature>